<dbReference type="AlphaFoldDB" id="A0A6N0HUG7"/>
<reference evidence="1 2" key="1">
    <citation type="submission" date="2020-05" db="EMBL/GenBank/DDBJ databases">
        <title>Horizontal transmission and recombination maintain forever young bacterial symbiont genomes.</title>
        <authorList>
            <person name="Russell S.L."/>
            <person name="Pepper-Tunick E."/>
            <person name="Svedberg J."/>
            <person name="Byrne A."/>
            <person name="Ruelas Castillo J."/>
            <person name="Vollmers C."/>
            <person name="Beinart R.A."/>
            <person name="Corbett-Detig R."/>
        </authorList>
    </citation>
    <scope>NUCLEOTIDE SEQUENCE [LARGE SCALE GENOMIC DNA]</scope>
    <source>
        <strain evidence="1">Santa_Monica_outfall</strain>
    </source>
</reference>
<organism evidence="1 2">
    <name type="scientific">Candidatus Reidiella endopervernicosa</name>
    <dbReference type="NCBI Taxonomy" id="2738883"/>
    <lineage>
        <taxon>Bacteria</taxon>
        <taxon>Pseudomonadati</taxon>
        <taxon>Pseudomonadota</taxon>
        <taxon>Gammaproteobacteria</taxon>
        <taxon>Candidatus Reidiella</taxon>
    </lineage>
</organism>
<dbReference type="RefSeq" id="WP_174672862.1">
    <property type="nucleotide sequence ID" value="NZ_CP054491.1"/>
</dbReference>
<gene>
    <name evidence="1" type="ORF">HUE57_05565</name>
</gene>
<dbReference type="Proteomes" id="UP000509658">
    <property type="component" value="Chromosome"/>
</dbReference>
<name>A0A6N0HUG7_9GAMM</name>
<dbReference type="KEGG" id="rev:HUE57_05565"/>
<protein>
    <submittedName>
        <fullName evidence="1">Uncharacterized protein</fullName>
    </submittedName>
</protein>
<accession>A0A6N0HUG7</accession>
<evidence type="ECO:0000313" key="2">
    <source>
        <dbReference type="Proteomes" id="UP000509658"/>
    </source>
</evidence>
<keyword evidence="2" id="KW-1185">Reference proteome</keyword>
<proteinExistence type="predicted"/>
<dbReference type="EMBL" id="CP054491">
    <property type="protein sequence ID" value="QKQ25806.1"/>
    <property type="molecule type" value="Genomic_DNA"/>
</dbReference>
<sequence length="143" mass="15557">MTRRCPRGGIRADVYGGRKNINLSDWEAELGKPIQRLELVVAAVPSNWKRDQDLPAFSGPYRGPVLDRYVYELKISGAWPQGHEPQALREAPGVSGAVHANGGGFVADTASVARVPTSMQRRAFSAVPRCLAMPVSRTCGDLR</sequence>
<evidence type="ECO:0000313" key="1">
    <source>
        <dbReference type="EMBL" id="QKQ25806.1"/>
    </source>
</evidence>